<feature type="region of interest" description="Disordered" evidence="1">
    <location>
        <begin position="138"/>
        <end position="188"/>
    </location>
</feature>
<feature type="signal peptide" evidence="2">
    <location>
        <begin position="1"/>
        <end position="23"/>
    </location>
</feature>
<evidence type="ECO:0008006" key="5">
    <source>
        <dbReference type="Google" id="ProtNLM"/>
    </source>
</evidence>
<dbReference type="RefSeq" id="WP_162459020.1">
    <property type="nucleotide sequence ID" value="NZ_AP021879.1"/>
</dbReference>
<dbReference type="AlphaFoldDB" id="A0A5K8ADI8"/>
<dbReference type="Proteomes" id="UP000422108">
    <property type="component" value="Chromosome"/>
</dbReference>
<evidence type="ECO:0000256" key="1">
    <source>
        <dbReference type="SAM" id="MobiDB-lite"/>
    </source>
</evidence>
<dbReference type="InterPro" id="IPR022061">
    <property type="entry name" value="DUF3617"/>
</dbReference>
<keyword evidence="2" id="KW-0732">Signal</keyword>
<name>A0A5K8ADI8_9BACT</name>
<evidence type="ECO:0000313" key="3">
    <source>
        <dbReference type="EMBL" id="BBO90685.1"/>
    </source>
</evidence>
<feature type="compositionally biased region" description="Basic and acidic residues" evidence="1">
    <location>
        <begin position="167"/>
        <end position="188"/>
    </location>
</feature>
<evidence type="ECO:0000313" key="4">
    <source>
        <dbReference type="Proteomes" id="UP000422108"/>
    </source>
</evidence>
<sequence length="201" mass="21280">MKNCKRLIVLMIVLLPMAGHAWAGPNINPGLWEFTTETKMEGAGNMQVPSETHTQCITADDLVPMSQGASQECQISNVVTNGDTTSWEIVCSGQGGQMEGTGEVTYHGDTMEGSMVMVISSANMKLTNHITGRRIGNCSGSSTAASAPQPVAQTSSEPSAVGEAISEDAKDVGQAARDEVKDSTSQEVRKGVRGLFKNLFK</sequence>
<reference evidence="3 4" key="1">
    <citation type="submission" date="2019-11" db="EMBL/GenBank/DDBJ databases">
        <title>Comparative genomics of hydrocarbon-degrading Desulfosarcina strains.</title>
        <authorList>
            <person name="Watanabe M."/>
            <person name="Kojima H."/>
            <person name="Fukui M."/>
        </authorList>
    </citation>
    <scope>NUCLEOTIDE SEQUENCE [LARGE SCALE GENOMIC DNA]</scope>
    <source>
        <strain evidence="4">oXyS1</strain>
    </source>
</reference>
<dbReference type="EMBL" id="AP021879">
    <property type="protein sequence ID" value="BBO90685.1"/>
    <property type="molecule type" value="Genomic_DNA"/>
</dbReference>
<dbReference type="Pfam" id="PF12276">
    <property type="entry name" value="DUF3617"/>
    <property type="match status" value="1"/>
</dbReference>
<protein>
    <recommendedName>
        <fullName evidence="5">DUF3617 domain-containing protein</fullName>
    </recommendedName>
</protein>
<proteinExistence type="predicted"/>
<keyword evidence="4" id="KW-1185">Reference proteome</keyword>
<organism evidence="3 4">
    <name type="scientific">Desulfosarcina ovata subsp. ovata</name>
    <dbReference type="NCBI Taxonomy" id="2752305"/>
    <lineage>
        <taxon>Bacteria</taxon>
        <taxon>Pseudomonadati</taxon>
        <taxon>Thermodesulfobacteriota</taxon>
        <taxon>Desulfobacteria</taxon>
        <taxon>Desulfobacterales</taxon>
        <taxon>Desulfosarcinaceae</taxon>
        <taxon>Desulfosarcina</taxon>
    </lineage>
</organism>
<feature type="chain" id="PRO_5024411732" description="DUF3617 domain-containing protein" evidence="2">
    <location>
        <begin position="24"/>
        <end position="201"/>
    </location>
</feature>
<evidence type="ECO:0000256" key="2">
    <source>
        <dbReference type="SAM" id="SignalP"/>
    </source>
</evidence>
<gene>
    <name evidence="3" type="ORF">DSCOOX_38650</name>
</gene>
<feature type="compositionally biased region" description="Polar residues" evidence="1">
    <location>
        <begin position="138"/>
        <end position="158"/>
    </location>
</feature>
<accession>A0A5K8ADI8</accession>